<dbReference type="Proteomes" id="UP000827872">
    <property type="component" value="Linkage Group LG15"/>
</dbReference>
<sequence>MSSQFTVPSADFEKNTYTCIVKHPAITDRQGRQKRIEKRDCVERNPEPIQVRLLTPGCDAENTEINLELVCILLGSGHGEVEVESLINGVVVRPKVKVILSGKQGSGYSSYIKQNITKKSWNEGDRYTFRVTRLPGIRNIELYNTSKCEACHKSMQAPTVSITKPSYRDLVEGTAAVTCLVEGSFLGNIQITWTVNSRPSPKPQAEIVKTQSGGHTNAQSSHSVSLEQWKKGTTFQCKVATMCLEEITKEVTIKQEAHITTATPIVTISHTCREESSNSTIGQILVCDVSGFSPMEISISWKKNSTLLNSSLYDNGPVVPSGIGYVTYSILKIGRSEGGNGRDVYTCVVHHSSSPKPITADKMVSSGCEGPNAQIHVETIPPSFDDIYQTKSAKLTCRISNVPFAEDLGELNVTWTRERDSTPLETITGQPKEQENRELAFVDATATVCLEEWESGDNYLCKVRHPQLASIETKSLKKQNGRAHGSCGVNKYQLIFVLSRRLSNFGF</sequence>
<gene>
    <name evidence="1" type="ORF">K3G42_013430</name>
</gene>
<name>A0ACB8EW99_9SAUR</name>
<evidence type="ECO:0000313" key="2">
    <source>
        <dbReference type="Proteomes" id="UP000827872"/>
    </source>
</evidence>
<keyword evidence="2" id="KW-1185">Reference proteome</keyword>
<evidence type="ECO:0000313" key="1">
    <source>
        <dbReference type="EMBL" id="KAH7997115.1"/>
    </source>
</evidence>
<dbReference type="EMBL" id="CM037628">
    <property type="protein sequence ID" value="KAH7997115.1"/>
    <property type="molecule type" value="Genomic_DNA"/>
</dbReference>
<comment type="caution">
    <text evidence="1">The sequence shown here is derived from an EMBL/GenBank/DDBJ whole genome shotgun (WGS) entry which is preliminary data.</text>
</comment>
<protein>
    <submittedName>
        <fullName evidence="1">Uncharacterized protein</fullName>
    </submittedName>
</protein>
<proteinExistence type="predicted"/>
<organism evidence="1 2">
    <name type="scientific">Sphaerodactylus townsendi</name>
    <dbReference type="NCBI Taxonomy" id="933632"/>
    <lineage>
        <taxon>Eukaryota</taxon>
        <taxon>Metazoa</taxon>
        <taxon>Chordata</taxon>
        <taxon>Craniata</taxon>
        <taxon>Vertebrata</taxon>
        <taxon>Euteleostomi</taxon>
        <taxon>Lepidosauria</taxon>
        <taxon>Squamata</taxon>
        <taxon>Bifurcata</taxon>
        <taxon>Gekkota</taxon>
        <taxon>Sphaerodactylidae</taxon>
        <taxon>Sphaerodactylus</taxon>
    </lineage>
</organism>
<accession>A0ACB8EW99</accession>
<reference evidence="1" key="1">
    <citation type="submission" date="2021-08" db="EMBL/GenBank/DDBJ databases">
        <title>The first chromosome-level gecko genome reveals the dynamic sex chromosomes of Neotropical dwarf geckos (Sphaerodactylidae: Sphaerodactylus).</title>
        <authorList>
            <person name="Pinto B.J."/>
            <person name="Keating S.E."/>
            <person name="Gamble T."/>
        </authorList>
    </citation>
    <scope>NUCLEOTIDE SEQUENCE</scope>
    <source>
        <strain evidence="1">TG3544</strain>
    </source>
</reference>